<sequence>MTGPERGWTVFCQEEAAADLHAMPRPLFEDVLDYFVRFAAEAGDAVDVGAPPPGSPLDATGLRYELCVPGRRVLVEYLVVHDIREFRVTAVLWLG</sequence>
<evidence type="ECO:0000313" key="1">
    <source>
        <dbReference type="EMBL" id="RFU41374.1"/>
    </source>
</evidence>
<comment type="caution">
    <text evidence="1">The sequence shown here is derived from an EMBL/GenBank/DDBJ whole genome shotgun (WGS) entry which is preliminary data.</text>
</comment>
<evidence type="ECO:0000313" key="2">
    <source>
        <dbReference type="Proteomes" id="UP000261811"/>
    </source>
</evidence>
<name>A0A372JNP5_9ACTN</name>
<evidence type="ECO:0008006" key="3">
    <source>
        <dbReference type="Google" id="ProtNLM"/>
    </source>
</evidence>
<keyword evidence="2" id="KW-1185">Reference proteome</keyword>
<dbReference type="RefSeq" id="WP_117357573.1">
    <property type="nucleotide sequence ID" value="NZ_QURH01000215.1"/>
</dbReference>
<dbReference type="AlphaFoldDB" id="A0A372JNP5"/>
<gene>
    <name evidence="1" type="ORF">DZF91_12115</name>
</gene>
<organism evidence="1 2">
    <name type="scientific">Actinomadura logoneensis</name>
    <dbReference type="NCBI Taxonomy" id="2293572"/>
    <lineage>
        <taxon>Bacteria</taxon>
        <taxon>Bacillati</taxon>
        <taxon>Actinomycetota</taxon>
        <taxon>Actinomycetes</taxon>
        <taxon>Streptosporangiales</taxon>
        <taxon>Thermomonosporaceae</taxon>
        <taxon>Actinomadura</taxon>
    </lineage>
</organism>
<dbReference type="EMBL" id="QURH01000215">
    <property type="protein sequence ID" value="RFU41374.1"/>
    <property type="molecule type" value="Genomic_DNA"/>
</dbReference>
<reference evidence="1 2" key="1">
    <citation type="submission" date="2018-08" db="EMBL/GenBank/DDBJ databases">
        <title>Actinomadura jelena sp. nov., a novel Actinomycete isolated from soil in Chad.</title>
        <authorList>
            <person name="Shi L."/>
        </authorList>
    </citation>
    <scope>NUCLEOTIDE SEQUENCE [LARGE SCALE GENOMIC DNA]</scope>
    <source>
        <strain evidence="1 2">NEAU-G17</strain>
    </source>
</reference>
<protein>
    <recommendedName>
        <fullName evidence="3">Type II toxin-antitoxin system RelE/ParE family toxin</fullName>
    </recommendedName>
</protein>
<accession>A0A372JNP5</accession>
<dbReference type="Proteomes" id="UP000261811">
    <property type="component" value="Unassembled WGS sequence"/>
</dbReference>
<dbReference type="OrthoDB" id="3480317at2"/>
<proteinExistence type="predicted"/>